<reference evidence="2 3" key="1">
    <citation type="submission" date="2016-01" db="EMBL/GenBank/DDBJ databases">
        <authorList>
            <person name="Mitreva M."/>
            <person name="Pepin K.H."/>
            <person name="Mihindukulasuriya K.A."/>
            <person name="Fulton R."/>
            <person name="Fronick C."/>
            <person name="O'Laughlin M."/>
            <person name="Miner T."/>
            <person name="Herter B."/>
            <person name="Rosa B.A."/>
            <person name="Cordes M."/>
            <person name="Tomlinson C."/>
            <person name="Wollam A."/>
            <person name="Palsikar V.B."/>
            <person name="Mardis E.R."/>
            <person name="Wilson R.K."/>
        </authorList>
    </citation>
    <scope>NUCLEOTIDE SEQUENCE [LARGE SCALE GENOMIC DNA]</scope>
    <source>
        <strain evidence="2 3">KA00071</strain>
    </source>
</reference>
<sequence length="208" mass="23519">GTWYYLNADGSMAKDTVINDYFIDENGICKKIIKEINYYAQNDSRWSDSYYGRWNMASSGCVPTTMAMVVSTLKQNSNITPNDIAYYLWNNTDSFNKNSAGTGSSGVISVLNYYGLKYDPIYSKEEFVTALKRGQIVYSVNSGNLFNYNFFIDHATCSVGIDNSFCTTNYNPDANLGIKKININYLWNTLSNDSINYIDNTPIIAIYN</sequence>
<organism evidence="2 3">
    <name type="scientific">Gemelliphila asaccharolytica</name>
    <dbReference type="NCBI Taxonomy" id="502393"/>
    <lineage>
        <taxon>Bacteria</taxon>
        <taxon>Bacillati</taxon>
        <taxon>Bacillota</taxon>
        <taxon>Bacilli</taxon>
        <taxon>Bacillales</taxon>
        <taxon>Gemellaceae</taxon>
        <taxon>Gemelliphila</taxon>
    </lineage>
</organism>
<accession>A0ABR5TM77</accession>
<evidence type="ECO:0000259" key="1">
    <source>
        <dbReference type="Pfam" id="PF13529"/>
    </source>
</evidence>
<name>A0ABR5TM77_9BACL</name>
<protein>
    <recommendedName>
        <fullName evidence="1">Peptidase C39-like domain-containing protein</fullName>
    </recommendedName>
</protein>
<keyword evidence="3" id="KW-1185">Reference proteome</keyword>
<dbReference type="InterPro" id="IPR039564">
    <property type="entry name" value="Peptidase_C39-like"/>
</dbReference>
<dbReference type="RefSeq" id="WP_232297368.1">
    <property type="nucleotide sequence ID" value="NZ_KQ959897.1"/>
</dbReference>
<feature type="domain" description="Peptidase C39-like" evidence="1">
    <location>
        <begin position="35"/>
        <end position="163"/>
    </location>
</feature>
<feature type="non-terminal residue" evidence="2">
    <location>
        <position position="1"/>
    </location>
</feature>
<dbReference type="EMBL" id="LSDB01000049">
    <property type="protein sequence ID" value="KXB57311.1"/>
    <property type="molecule type" value="Genomic_DNA"/>
</dbReference>
<dbReference type="Proteomes" id="UP000070467">
    <property type="component" value="Unassembled WGS sequence"/>
</dbReference>
<comment type="caution">
    <text evidence="2">The sequence shown here is derived from an EMBL/GenBank/DDBJ whole genome shotgun (WGS) entry which is preliminary data.</text>
</comment>
<evidence type="ECO:0000313" key="3">
    <source>
        <dbReference type="Proteomes" id="UP000070467"/>
    </source>
</evidence>
<proteinExistence type="predicted"/>
<dbReference type="SUPFAM" id="SSF69360">
    <property type="entry name" value="Cell wall binding repeat"/>
    <property type="match status" value="1"/>
</dbReference>
<dbReference type="Pfam" id="PF13529">
    <property type="entry name" value="Peptidase_C39_2"/>
    <property type="match status" value="1"/>
</dbReference>
<evidence type="ECO:0000313" key="2">
    <source>
        <dbReference type="EMBL" id="KXB57311.1"/>
    </source>
</evidence>
<gene>
    <name evidence="2" type="ORF">HMPREF1871_00897</name>
</gene>